<dbReference type="EMBL" id="HACG01034150">
    <property type="protein sequence ID" value="CEK81015.1"/>
    <property type="molecule type" value="Transcribed_RNA"/>
</dbReference>
<protein>
    <submittedName>
        <fullName evidence="1">Uncharacterized protein</fullName>
    </submittedName>
</protein>
<evidence type="ECO:0000313" key="1">
    <source>
        <dbReference type="EMBL" id="CEK81015.1"/>
    </source>
</evidence>
<feature type="non-terminal residue" evidence="1">
    <location>
        <position position="1"/>
    </location>
</feature>
<name>A0A0B7AM82_9EUPU</name>
<sequence length="56" mass="6762">GTYRSSRISEVDCRRRRRLADTAMIEEWTGHTSSITFKANQMNVLFYRHMNPEERR</sequence>
<accession>A0A0B7AM82</accession>
<dbReference type="AlphaFoldDB" id="A0A0B7AM82"/>
<proteinExistence type="predicted"/>
<organism evidence="1">
    <name type="scientific">Arion vulgaris</name>
    <dbReference type="NCBI Taxonomy" id="1028688"/>
    <lineage>
        <taxon>Eukaryota</taxon>
        <taxon>Metazoa</taxon>
        <taxon>Spiralia</taxon>
        <taxon>Lophotrochozoa</taxon>
        <taxon>Mollusca</taxon>
        <taxon>Gastropoda</taxon>
        <taxon>Heterobranchia</taxon>
        <taxon>Euthyneura</taxon>
        <taxon>Panpulmonata</taxon>
        <taxon>Eupulmonata</taxon>
        <taxon>Stylommatophora</taxon>
        <taxon>Helicina</taxon>
        <taxon>Arionoidea</taxon>
        <taxon>Arionidae</taxon>
        <taxon>Arion</taxon>
    </lineage>
</organism>
<reference evidence="1" key="1">
    <citation type="submission" date="2014-12" db="EMBL/GenBank/DDBJ databases">
        <title>Insight into the proteome of Arion vulgaris.</title>
        <authorList>
            <person name="Aradska J."/>
            <person name="Bulat T."/>
            <person name="Smidak R."/>
            <person name="Sarate P."/>
            <person name="Gangsoo J."/>
            <person name="Sialana F."/>
            <person name="Bilban M."/>
            <person name="Lubec G."/>
        </authorList>
    </citation>
    <scope>NUCLEOTIDE SEQUENCE</scope>
    <source>
        <tissue evidence="1">Skin</tissue>
    </source>
</reference>
<gene>
    <name evidence="1" type="primary">ORF123857</name>
</gene>